<sequence length="417" mass="46363">MSTGWNAPRLSLRPSLSPKPSSRTASTFYERSPLQSWSIASHSECNTTMDASQRYLEPVTQAAAVYAPQLGRGSQAQPRCTSPDFPRHEGQRASRAGSEASSVARSSTFEDATAFGTEAEIHWPSLPPGSLMLDPEPAEQIPRPSLSLIESDLEELYAAARAPHFRTRNRPGSSQIKEVETCGEPEDRLRRVEPAFSRPSNQGRDCSSRTSLRCPCCFQPAPVRRKSGPGARAEMLAQDSCASPAEPSHPRSGRRLTAQPNVQNQMQHTEMCAQEKLENFRMGAFGQMPNRDRACSQLAAEASSQTARSKTRQTEVVMPKWEEADVFAEPGLELQQLAQKRRSMTKALRKRLQHMEKHCGILSEDYQRLAGLDTELYRVVANLRHAFAREQEALADRRHSAGPELCRSRTDFTKGSN</sequence>
<organism evidence="2 3">
    <name type="scientific">Durusdinium trenchii</name>
    <dbReference type="NCBI Taxonomy" id="1381693"/>
    <lineage>
        <taxon>Eukaryota</taxon>
        <taxon>Sar</taxon>
        <taxon>Alveolata</taxon>
        <taxon>Dinophyceae</taxon>
        <taxon>Suessiales</taxon>
        <taxon>Symbiodiniaceae</taxon>
        <taxon>Durusdinium</taxon>
    </lineage>
</organism>
<proteinExistence type="predicted"/>
<comment type="caution">
    <text evidence="2">The sequence shown here is derived from an EMBL/GenBank/DDBJ whole genome shotgun (WGS) entry which is preliminary data.</text>
</comment>
<reference evidence="2 3" key="1">
    <citation type="submission" date="2024-02" db="EMBL/GenBank/DDBJ databases">
        <authorList>
            <person name="Chen Y."/>
            <person name="Shah S."/>
            <person name="Dougan E. K."/>
            <person name="Thang M."/>
            <person name="Chan C."/>
        </authorList>
    </citation>
    <scope>NUCLEOTIDE SEQUENCE [LARGE SCALE GENOMIC DNA]</scope>
</reference>
<name>A0ABP0KSH8_9DINO</name>
<feature type="region of interest" description="Disordered" evidence="1">
    <location>
        <begin position="69"/>
        <end position="107"/>
    </location>
</feature>
<keyword evidence="3" id="KW-1185">Reference proteome</keyword>
<dbReference type="Proteomes" id="UP001642484">
    <property type="component" value="Unassembled WGS sequence"/>
</dbReference>
<evidence type="ECO:0000313" key="3">
    <source>
        <dbReference type="Proteomes" id="UP001642484"/>
    </source>
</evidence>
<feature type="region of interest" description="Disordered" evidence="1">
    <location>
        <begin position="397"/>
        <end position="417"/>
    </location>
</feature>
<feature type="region of interest" description="Disordered" evidence="1">
    <location>
        <begin position="224"/>
        <end position="256"/>
    </location>
</feature>
<dbReference type="EMBL" id="CAXAMN010009791">
    <property type="protein sequence ID" value="CAK9029815.1"/>
    <property type="molecule type" value="Genomic_DNA"/>
</dbReference>
<feature type="compositionally biased region" description="Low complexity" evidence="1">
    <location>
        <begin position="8"/>
        <end position="23"/>
    </location>
</feature>
<evidence type="ECO:0000313" key="2">
    <source>
        <dbReference type="EMBL" id="CAK9029815.1"/>
    </source>
</evidence>
<feature type="region of interest" description="Disordered" evidence="1">
    <location>
        <begin position="1"/>
        <end position="27"/>
    </location>
</feature>
<protein>
    <submittedName>
        <fullName evidence="2">Uncharacterized protein</fullName>
    </submittedName>
</protein>
<gene>
    <name evidence="2" type="ORF">CCMP2556_LOCUS17639</name>
</gene>
<evidence type="ECO:0000256" key="1">
    <source>
        <dbReference type="SAM" id="MobiDB-lite"/>
    </source>
</evidence>
<accession>A0ABP0KSH8</accession>
<feature type="region of interest" description="Disordered" evidence="1">
    <location>
        <begin position="166"/>
        <end position="185"/>
    </location>
</feature>